<dbReference type="InterPro" id="IPR015897">
    <property type="entry name" value="CHK_kinase-like"/>
</dbReference>
<evidence type="ECO:0000313" key="2">
    <source>
        <dbReference type="EMBL" id="KAK5646579.1"/>
    </source>
</evidence>
<dbReference type="EMBL" id="JAVRBK010000003">
    <property type="protein sequence ID" value="KAK5646579.1"/>
    <property type="molecule type" value="Genomic_DNA"/>
</dbReference>
<name>A0AAN7VMM8_9COLE</name>
<dbReference type="AlphaFoldDB" id="A0AAN7VMM8"/>
<organism evidence="2 3">
    <name type="scientific">Pyrocoelia pectoralis</name>
    <dbReference type="NCBI Taxonomy" id="417401"/>
    <lineage>
        <taxon>Eukaryota</taxon>
        <taxon>Metazoa</taxon>
        <taxon>Ecdysozoa</taxon>
        <taxon>Arthropoda</taxon>
        <taxon>Hexapoda</taxon>
        <taxon>Insecta</taxon>
        <taxon>Pterygota</taxon>
        <taxon>Neoptera</taxon>
        <taxon>Endopterygota</taxon>
        <taxon>Coleoptera</taxon>
        <taxon>Polyphaga</taxon>
        <taxon>Elateriformia</taxon>
        <taxon>Elateroidea</taxon>
        <taxon>Lampyridae</taxon>
        <taxon>Lampyrinae</taxon>
        <taxon>Pyrocoelia</taxon>
    </lineage>
</organism>
<dbReference type="PANTHER" id="PTHR11012:SF30">
    <property type="entry name" value="PROTEIN KINASE-LIKE DOMAIN-CONTAINING"/>
    <property type="match status" value="1"/>
</dbReference>
<dbReference type="PANTHER" id="PTHR11012">
    <property type="entry name" value="PROTEIN KINASE-LIKE DOMAIN-CONTAINING"/>
    <property type="match status" value="1"/>
</dbReference>
<dbReference type="SUPFAM" id="SSF56112">
    <property type="entry name" value="Protein kinase-like (PK-like)"/>
    <property type="match status" value="1"/>
</dbReference>
<proteinExistence type="predicted"/>
<keyword evidence="3" id="KW-1185">Reference proteome</keyword>
<dbReference type="Pfam" id="PF02958">
    <property type="entry name" value="EcKL"/>
    <property type="match status" value="1"/>
</dbReference>
<evidence type="ECO:0000313" key="3">
    <source>
        <dbReference type="Proteomes" id="UP001329430"/>
    </source>
</evidence>
<evidence type="ECO:0000259" key="1">
    <source>
        <dbReference type="SMART" id="SM00587"/>
    </source>
</evidence>
<dbReference type="Proteomes" id="UP001329430">
    <property type="component" value="Chromosome 3"/>
</dbReference>
<sequence>MSEGQWLTKKQTKTFEELLMNLGLENYSIQFSPGVEKGENFGGIIIKAEVTENSKVRESVSNFIIKCSPPSKVLHSMIPLQDEFEIETYMYSTVFPEFTKIQNEKNFPKVFKPFPDFFKSLNEEYEEMIIMQNVKLLGYEHKNCKVPLKYNQVLLTVKQYAKIHALSYAIRDQKPKLFEEFERNTRNHFFKDFNVGGIKMVATHRILNALKALDPITDCLFYDKFSYFAENMITILTNLISSHNRYQVVSHIDCGIQNLLFKTEQSPNSFHDVFVLDWQFTRMASPAVDLVTFILSAGDAETLSNFNELVLEYYKSLCSFLNELGTDPEKLLPFTVLQEELKTFGIVGLEMAILLIYVYSTVDQTPPDVLNDDAHSDGFAFVYDLKDSTKFDARVRDAISTFYNLGFNFR</sequence>
<comment type="caution">
    <text evidence="2">The sequence shown here is derived from an EMBL/GenBank/DDBJ whole genome shotgun (WGS) entry which is preliminary data.</text>
</comment>
<protein>
    <recommendedName>
        <fullName evidence="1">CHK kinase-like domain-containing protein</fullName>
    </recommendedName>
</protein>
<dbReference type="SMART" id="SM00587">
    <property type="entry name" value="CHK"/>
    <property type="match status" value="1"/>
</dbReference>
<feature type="domain" description="CHK kinase-like" evidence="1">
    <location>
        <begin position="129"/>
        <end position="323"/>
    </location>
</feature>
<dbReference type="Gene3D" id="3.90.1200.10">
    <property type="match status" value="1"/>
</dbReference>
<reference evidence="2 3" key="1">
    <citation type="journal article" date="2024" name="Insects">
        <title>An Improved Chromosome-Level Genome Assembly of the Firefly Pyrocoelia pectoralis.</title>
        <authorList>
            <person name="Fu X."/>
            <person name="Meyer-Rochow V.B."/>
            <person name="Ballantyne L."/>
            <person name="Zhu X."/>
        </authorList>
    </citation>
    <scope>NUCLEOTIDE SEQUENCE [LARGE SCALE GENOMIC DNA]</scope>
    <source>
        <strain evidence="2">XCY_ONT2</strain>
    </source>
</reference>
<accession>A0AAN7VMM8</accession>
<dbReference type="InterPro" id="IPR004119">
    <property type="entry name" value="EcKL"/>
</dbReference>
<dbReference type="InterPro" id="IPR011009">
    <property type="entry name" value="Kinase-like_dom_sf"/>
</dbReference>
<gene>
    <name evidence="2" type="ORF">RI129_005043</name>
</gene>